<dbReference type="InterPro" id="IPR036043">
    <property type="entry name" value="Phosphoglycerate_kinase_sf"/>
</dbReference>
<dbReference type="GO" id="GO:0005524">
    <property type="term" value="F:ATP binding"/>
    <property type="evidence" value="ECO:0007669"/>
    <property type="project" value="UniProtKB-KW"/>
</dbReference>
<evidence type="ECO:0000313" key="12">
    <source>
        <dbReference type="Proteomes" id="UP000176951"/>
    </source>
</evidence>
<dbReference type="GO" id="GO:0006094">
    <property type="term" value="P:gluconeogenesis"/>
    <property type="evidence" value="ECO:0007669"/>
    <property type="project" value="TreeGrafter"/>
</dbReference>
<dbReference type="EMBL" id="MHSW01000014">
    <property type="protein sequence ID" value="OHA52030.1"/>
    <property type="molecule type" value="Genomic_DNA"/>
</dbReference>
<proteinExistence type="inferred from homology"/>
<dbReference type="PRINTS" id="PR00477">
    <property type="entry name" value="PHGLYCKINASE"/>
</dbReference>
<dbReference type="SUPFAM" id="SSF53748">
    <property type="entry name" value="Phosphoglycerate kinase"/>
    <property type="match status" value="1"/>
</dbReference>
<dbReference type="EC" id="2.7.2.3" evidence="4 10"/>
<evidence type="ECO:0000313" key="11">
    <source>
        <dbReference type="EMBL" id="OHA52030.1"/>
    </source>
</evidence>
<feature type="non-terminal residue" evidence="11">
    <location>
        <position position="274"/>
    </location>
</feature>
<dbReference type="GO" id="GO:0005829">
    <property type="term" value="C:cytosol"/>
    <property type="evidence" value="ECO:0007669"/>
    <property type="project" value="TreeGrafter"/>
</dbReference>
<comment type="catalytic activity">
    <reaction evidence="1 10">
        <text>(2R)-3-phosphoglycerate + ATP = (2R)-3-phospho-glyceroyl phosphate + ADP</text>
        <dbReference type="Rhea" id="RHEA:14801"/>
        <dbReference type="ChEBI" id="CHEBI:30616"/>
        <dbReference type="ChEBI" id="CHEBI:57604"/>
        <dbReference type="ChEBI" id="CHEBI:58272"/>
        <dbReference type="ChEBI" id="CHEBI:456216"/>
        <dbReference type="EC" id="2.7.2.3"/>
    </reaction>
</comment>
<evidence type="ECO:0000256" key="4">
    <source>
        <dbReference type="ARBA" id="ARBA00013061"/>
    </source>
</evidence>
<dbReference type="AlphaFoldDB" id="A0A1G2PUN8"/>
<name>A0A1G2PUN8_9BACT</name>
<comment type="caution">
    <text evidence="11">The sequence shown here is derived from an EMBL/GenBank/DDBJ whole genome shotgun (WGS) entry which is preliminary data.</text>
</comment>
<organism evidence="11 12">
    <name type="scientific">Candidatus Terrybacteria bacterium RIFCSPLOWO2_01_FULL_40_23</name>
    <dbReference type="NCBI Taxonomy" id="1802366"/>
    <lineage>
        <taxon>Bacteria</taxon>
        <taxon>Candidatus Terryibacteriota</taxon>
    </lineage>
</organism>
<dbReference type="GO" id="GO:0043531">
    <property type="term" value="F:ADP binding"/>
    <property type="evidence" value="ECO:0007669"/>
    <property type="project" value="TreeGrafter"/>
</dbReference>
<dbReference type="InterPro" id="IPR015824">
    <property type="entry name" value="Phosphoglycerate_kinase_N"/>
</dbReference>
<comment type="pathway">
    <text evidence="2">Carbohydrate degradation; glycolysis; pyruvate from D-glyceraldehyde 3-phosphate: step 2/5.</text>
</comment>
<keyword evidence="6 10" id="KW-0808">Transferase</keyword>
<evidence type="ECO:0000256" key="7">
    <source>
        <dbReference type="ARBA" id="ARBA00022741"/>
    </source>
</evidence>
<dbReference type="Proteomes" id="UP000176951">
    <property type="component" value="Unassembled WGS sequence"/>
</dbReference>
<evidence type="ECO:0000256" key="2">
    <source>
        <dbReference type="ARBA" id="ARBA00004838"/>
    </source>
</evidence>
<dbReference type="Gene3D" id="3.40.50.1260">
    <property type="entry name" value="Phosphoglycerate kinase, N-terminal domain"/>
    <property type="match status" value="2"/>
</dbReference>
<dbReference type="FunFam" id="3.40.50.1260:FF:000006">
    <property type="entry name" value="Phosphoglycerate kinase"/>
    <property type="match status" value="1"/>
</dbReference>
<comment type="similarity">
    <text evidence="3 10">Belongs to the phosphoglycerate kinase family.</text>
</comment>
<evidence type="ECO:0000256" key="5">
    <source>
        <dbReference type="ARBA" id="ARBA00016471"/>
    </source>
</evidence>
<evidence type="ECO:0000256" key="3">
    <source>
        <dbReference type="ARBA" id="ARBA00008982"/>
    </source>
</evidence>
<accession>A0A1G2PUN8</accession>
<keyword evidence="7" id="KW-0547">Nucleotide-binding</keyword>
<dbReference type="PANTHER" id="PTHR11406:SF23">
    <property type="entry name" value="PHOSPHOGLYCERATE KINASE 1, CHLOROPLASTIC-RELATED"/>
    <property type="match status" value="1"/>
</dbReference>
<evidence type="ECO:0000256" key="8">
    <source>
        <dbReference type="ARBA" id="ARBA00022777"/>
    </source>
</evidence>
<dbReference type="InterPro" id="IPR001576">
    <property type="entry name" value="Phosphoglycerate_kinase"/>
</dbReference>
<evidence type="ECO:0000256" key="6">
    <source>
        <dbReference type="ARBA" id="ARBA00022679"/>
    </source>
</evidence>
<dbReference type="PROSITE" id="PS00111">
    <property type="entry name" value="PGLYCERATE_KINASE"/>
    <property type="match status" value="1"/>
</dbReference>
<dbReference type="PANTHER" id="PTHR11406">
    <property type="entry name" value="PHOSPHOGLYCERATE KINASE"/>
    <property type="match status" value="1"/>
</dbReference>
<dbReference type="InterPro" id="IPR015911">
    <property type="entry name" value="Phosphoglycerate_kinase_CS"/>
</dbReference>
<keyword evidence="9" id="KW-0067">ATP-binding</keyword>
<dbReference type="GO" id="GO:0004618">
    <property type="term" value="F:phosphoglycerate kinase activity"/>
    <property type="evidence" value="ECO:0007669"/>
    <property type="project" value="UniProtKB-EC"/>
</dbReference>
<evidence type="ECO:0000256" key="10">
    <source>
        <dbReference type="RuleBase" id="RU000532"/>
    </source>
</evidence>
<keyword evidence="8 10" id="KW-0418">Kinase</keyword>
<reference evidence="11 12" key="1">
    <citation type="journal article" date="2016" name="Nat. Commun.">
        <title>Thousands of microbial genomes shed light on interconnected biogeochemical processes in an aquifer system.</title>
        <authorList>
            <person name="Anantharaman K."/>
            <person name="Brown C.T."/>
            <person name="Hug L.A."/>
            <person name="Sharon I."/>
            <person name="Castelle C.J."/>
            <person name="Probst A.J."/>
            <person name="Thomas B.C."/>
            <person name="Singh A."/>
            <person name="Wilkins M.J."/>
            <person name="Karaoz U."/>
            <person name="Brodie E.L."/>
            <person name="Williams K.H."/>
            <person name="Hubbard S.S."/>
            <person name="Banfield J.F."/>
        </authorList>
    </citation>
    <scope>NUCLEOTIDE SEQUENCE [LARGE SCALE GENOMIC DNA]</scope>
</reference>
<protein>
    <recommendedName>
        <fullName evidence="5 10">Phosphoglycerate kinase</fullName>
        <ecNumber evidence="4 10">2.7.2.3</ecNumber>
    </recommendedName>
</protein>
<evidence type="ECO:0000256" key="9">
    <source>
        <dbReference type="ARBA" id="ARBA00022840"/>
    </source>
</evidence>
<gene>
    <name evidence="11" type="ORF">A3A97_00575</name>
</gene>
<dbReference type="Pfam" id="PF00162">
    <property type="entry name" value="PGK"/>
    <property type="match status" value="1"/>
</dbReference>
<evidence type="ECO:0000256" key="1">
    <source>
        <dbReference type="ARBA" id="ARBA00000642"/>
    </source>
</evidence>
<sequence>MDLPNINQLELDGKRVLLRVDFNVPFFKIDRIPTEADISDDFRIRAVVPTIKLIIEKGGIPIILSHLGRPKGKRDVALSLLPIGGRLSHLLGKDVIFTEDCVGERVERLCSDLKKGDVVLLENLRFHQGEESNNAGFAKELAVLGEVYINEAFGDAHRAHASIVGIPKLLPHAAGPLMTREIEAVGRLKDNPERPLVAVMGGSKISTKIDFLERFLPWVDHLLLGGALASTLIKAQGHNIGKSFTEESMLERVSKFDFKSPKVHIPVDFIVAKE</sequence>
<dbReference type="GO" id="GO:0006096">
    <property type="term" value="P:glycolytic process"/>
    <property type="evidence" value="ECO:0007669"/>
    <property type="project" value="InterPro"/>
</dbReference>